<name>A0A8H6AL97_9HELO</name>
<dbReference type="GeneID" id="59265197"/>
<proteinExistence type="predicted"/>
<dbReference type="Proteomes" id="UP000531561">
    <property type="component" value="Unassembled WGS sequence"/>
</dbReference>
<feature type="compositionally biased region" description="Basic residues" evidence="1">
    <location>
        <begin position="171"/>
        <end position="189"/>
    </location>
</feature>
<dbReference type="AlphaFoldDB" id="A0A8H6AL97"/>
<dbReference type="RefSeq" id="XP_037188317.1">
    <property type="nucleotide sequence ID" value="XM_037341505.1"/>
</dbReference>
<gene>
    <name evidence="2" type="ORF">Bfra_011174</name>
</gene>
<comment type="caution">
    <text evidence="2">The sequence shown here is derived from an EMBL/GenBank/DDBJ whole genome shotgun (WGS) entry which is preliminary data.</text>
</comment>
<dbReference type="OrthoDB" id="3550157at2759"/>
<reference evidence="2 3" key="1">
    <citation type="journal article" date="2020" name="Phytopathology">
        <title>A high-quality genome resource of Botrytis fragariae, a new and rapidly spreading fungal pathogen causing strawberry gray mold in the U.S.A.</title>
        <authorList>
            <person name="Wu Y."/>
            <person name="Saski C.A."/>
            <person name="Schnabel G."/>
            <person name="Xiao S."/>
            <person name="Hu M."/>
        </authorList>
    </citation>
    <scope>NUCLEOTIDE SEQUENCE [LARGE SCALE GENOMIC DNA]</scope>
    <source>
        <strain evidence="2 3">BVB16</strain>
    </source>
</reference>
<evidence type="ECO:0000313" key="2">
    <source>
        <dbReference type="EMBL" id="KAF5869368.1"/>
    </source>
</evidence>
<sequence>MSSIEEQINDEYRVAHLLCAAINSQLELEKATEKLIKNVYKDLRRMEAAGCSSEDWNVMFDIAQQLVDTFGMLTVDESHISTIEEREAVVEVEKEVIDGKQPEEDIEEYLEVLLKEIHPNLDQIRAAASLEKQELHDVFGLAKQIPESLKFTFDGKVKKATIEEKEDDRVKKNKKKNRKGGTRKHKRNRGASCLSMKK</sequence>
<feature type="region of interest" description="Disordered" evidence="1">
    <location>
        <begin position="165"/>
        <end position="198"/>
    </location>
</feature>
<keyword evidence="3" id="KW-1185">Reference proteome</keyword>
<organism evidence="2 3">
    <name type="scientific">Botrytis fragariae</name>
    <dbReference type="NCBI Taxonomy" id="1964551"/>
    <lineage>
        <taxon>Eukaryota</taxon>
        <taxon>Fungi</taxon>
        <taxon>Dikarya</taxon>
        <taxon>Ascomycota</taxon>
        <taxon>Pezizomycotina</taxon>
        <taxon>Leotiomycetes</taxon>
        <taxon>Helotiales</taxon>
        <taxon>Sclerotiniaceae</taxon>
        <taxon>Botrytis</taxon>
    </lineage>
</organism>
<evidence type="ECO:0000313" key="3">
    <source>
        <dbReference type="Proteomes" id="UP000531561"/>
    </source>
</evidence>
<evidence type="ECO:0000256" key="1">
    <source>
        <dbReference type="SAM" id="MobiDB-lite"/>
    </source>
</evidence>
<protein>
    <submittedName>
        <fullName evidence="2">Uncharacterized protein</fullName>
    </submittedName>
</protein>
<dbReference type="EMBL" id="JABFCT010000017">
    <property type="protein sequence ID" value="KAF5869368.1"/>
    <property type="molecule type" value="Genomic_DNA"/>
</dbReference>
<accession>A0A8H6AL97</accession>